<evidence type="ECO:0000256" key="1">
    <source>
        <dbReference type="ARBA" id="ARBA00022723"/>
    </source>
</evidence>
<keyword evidence="5" id="KW-1185">Reference proteome</keyword>
<dbReference type="SUPFAM" id="SSF56784">
    <property type="entry name" value="HAD-like"/>
    <property type="match status" value="1"/>
</dbReference>
<dbReference type="Gene3D" id="3.40.50.1000">
    <property type="entry name" value="HAD superfamily/HAD-like"/>
    <property type="match status" value="1"/>
</dbReference>
<keyword evidence="3" id="KW-0460">Magnesium</keyword>
<dbReference type="InterPro" id="IPR050582">
    <property type="entry name" value="HAD-like_SerB"/>
</dbReference>
<dbReference type="InterPro" id="IPR023214">
    <property type="entry name" value="HAD_sf"/>
</dbReference>
<dbReference type="Pfam" id="PF12710">
    <property type="entry name" value="HAD"/>
    <property type="match status" value="1"/>
</dbReference>
<dbReference type="EMBL" id="JBHSAF010000014">
    <property type="protein sequence ID" value="MFC3914220.1"/>
    <property type="molecule type" value="Genomic_DNA"/>
</dbReference>
<evidence type="ECO:0000256" key="3">
    <source>
        <dbReference type="ARBA" id="ARBA00022842"/>
    </source>
</evidence>
<evidence type="ECO:0000256" key="2">
    <source>
        <dbReference type="ARBA" id="ARBA00022801"/>
    </source>
</evidence>
<dbReference type="RefSeq" id="WP_377152864.1">
    <property type="nucleotide sequence ID" value="NZ_JBHSAF010000014.1"/>
</dbReference>
<dbReference type="Proteomes" id="UP001595692">
    <property type="component" value="Unassembled WGS sequence"/>
</dbReference>
<protein>
    <submittedName>
        <fullName evidence="4">HAD family hydrolase</fullName>
    </submittedName>
</protein>
<dbReference type="InterPro" id="IPR036412">
    <property type="entry name" value="HAD-like_sf"/>
</dbReference>
<dbReference type="InterPro" id="IPR006385">
    <property type="entry name" value="HAD_hydro_SerB1"/>
</dbReference>
<dbReference type="PANTHER" id="PTHR43344">
    <property type="entry name" value="PHOSPHOSERINE PHOSPHATASE"/>
    <property type="match status" value="1"/>
</dbReference>
<dbReference type="Gene3D" id="1.20.1440.100">
    <property type="entry name" value="SG protein - dephosphorylation function"/>
    <property type="match status" value="1"/>
</dbReference>
<evidence type="ECO:0000313" key="5">
    <source>
        <dbReference type="Proteomes" id="UP001595692"/>
    </source>
</evidence>
<dbReference type="NCBIfam" id="TIGR01488">
    <property type="entry name" value="HAD-SF-IB"/>
    <property type="match status" value="1"/>
</dbReference>
<sequence length="223" mass="25325">MALALFDLDDTLIDGDSASLWFEYMVAHKLAPASMLAEEEAMMQRYYSGELAMEEYMNFTLRPLAGKACSQIDDHCQRFAQAVAAPRLYQEGLDQLAWHRAQGDEIVLISASGEHIVRPIANALQIPQSHVLAIELEQQQGRYTGRTQGVLSFRDGKVTRLQQWQRLHAHDAIAQYGYSDSINDLPLLKHVREPRVVNPAASLLLEARRQQWPVLRWQTRSNA</sequence>
<proteinExistence type="predicted"/>
<dbReference type="GO" id="GO:0016787">
    <property type="term" value="F:hydrolase activity"/>
    <property type="evidence" value="ECO:0007669"/>
    <property type="project" value="UniProtKB-KW"/>
</dbReference>
<comment type="caution">
    <text evidence="4">The sequence shown here is derived from an EMBL/GenBank/DDBJ whole genome shotgun (WGS) entry which is preliminary data.</text>
</comment>
<organism evidence="4 5">
    <name type="scientific">Pseudaeromonas sharmana</name>
    <dbReference type="NCBI Taxonomy" id="328412"/>
    <lineage>
        <taxon>Bacteria</taxon>
        <taxon>Pseudomonadati</taxon>
        <taxon>Pseudomonadota</taxon>
        <taxon>Gammaproteobacteria</taxon>
        <taxon>Aeromonadales</taxon>
        <taxon>Aeromonadaceae</taxon>
        <taxon>Pseudaeromonas</taxon>
    </lineage>
</organism>
<dbReference type="CDD" id="cd02612">
    <property type="entry name" value="HAD_PGPPase"/>
    <property type="match status" value="1"/>
</dbReference>
<keyword evidence="2 4" id="KW-0378">Hydrolase</keyword>
<evidence type="ECO:0000313" key="4">
    <source>
        <dbReference type="EMBL" id="MFC3914220.1"/>
    </source>
</evidence>
<reference evidence="5" key="1">
    <citation type="journal article" date="2019" name="Int. J. Syst. Evol. Microbiol.">
        <title>The Global Catalogue of Microorganisms (GCM) 10K type strain sequencing project: providing services to taxonomists for standard genome sequencing and annotation.</title>
        <authorList>
            <consortium name="The Broad Institute Genomics Platform"/>
            <consortium name="The Broad Institute Genome Sequencing Center for Infectious Disease"/>
            <person name="Wu L."/>
            <person name="Ma J."/>
        </authorList>
    </citation>
    <scope>NUCLEOTIDE SEQUENCE [LARGE SCALE GENOMIC DNA]</scope>
    <source>
        <strain evidence="5">CCUG 54939</strain>
    </source>
</reference>
<gene>
    <name evidence="4" type="ORF">ACFOSS_12165</name>
</gene>
<name>A0ABV8CPV1_9GAMM</name>
<accession>A0ABV8CPV1</accession>
<keyword evidence="1" id="KW-0479">Metal-binding</keyword>
<dbReference type="NCBIfam" id="TIGR01490">
    <property type="entry name" value="HAD-SF-IB-hyp1"/>
    <property type="match status" value="1"/>
</dbReference>
<dbReference type="PANTHER" id="PTHR43344:SF13">
    <property type="entry name" value="PHOSPHATASE RV3661-RELATED"/>
    <property type="match status" value="1"/>
</dbReference>